<dbReference type="InterPro" id="IPR009992">
    <property type="entry name" value="Tri3/Sat12/Sat16/Mac1"/>
</dbReference>
<proteinExistence type="inferred from homology"/>
<gene>
    <name evidence="3" type="ORF">FGG08_002287</name>
</gene>
<dbReference type="GO" id="GO:0043386">
    <property type="term" value="P:mycotoxin biosynthetic process"/>
    <property type="evidence" value="ECO:0007669"/>
    <property type="project" value="InterPro"/>
</dbReference>
<dbReference type="EMBL" id="JAGHQL010000033">
    <property type="protein sequence ID" value="KAH0543429.1"/>
    <property type="molecule type" value="Genomic_DNA"/>
</dbReference>
<reference evidence="3" key="1">
    <citation type="submission" date="2021-03" db="EMBL/GenBank/DDBJ databases">
        <title>Comparative genomics and phylogenomic investigation of the class Geoglossomycetes provide insights into ecological specialization and systematics.</title>
        <authorList>
            <person name="Melie T."/>
            <person name="Pirro S."/>
            <person name="Miller A.N."/>
            <person name="Quandt A."/>
        </authorList>
    </citation>
    <scope>NUCLEOTIDE SEQUENCE</scope>
    <source>
        <strain evidence="3">GBOQ0MN5Z8</strain>
    </source>
</reference>
<evidence type="ECO:0000313" key="3">
    <source>
        <dbReference type="EMBL" id="KAH0543429.1"/>
    </source>
</evidence>
<dbReference type="PANTHER" id="PTHR42034">
    <property type="entry name" value="CHROMOSOME 7, WHOLE GENOME SHOTGUN SEQUENCE-RELATED"/>
    <property type="match status" value="1"/>
</dbReference>
<keyword evidence="4" id="KW-1185">Reference proteome</keyword>
<evidence type="ECO:0000256" key="1">
    <source>
        <dbReference type="ARBA" id="ARBA00006439"/>
    </source>
</evidence>
<dbReference type="Proteomes" id="UP000698800">
    <property type="component" value="Unassembled WGS sequence"/>
</dbReference>
<comment type="caution">
    <text evidence="3">The sequence shown here is derived from an EMBL/GenBank/DDBJ whole genome shotgun (WGS) entry which is preliminary data.</text>
</comment>
<dbReference type="Pfam" id="PF07428">
    <property type="entry name" value="Tri3"/>
    <property type="match status" value="1"/>
</dbReference>
<dbReference type="Gene3D" id="3.30.559.30">
    <property type="entry name" value="Nonribosomal peptide synthetase, condensation domain"/>
    <property type="match status" value="1"/>
</dbReference>
<evidence type="ECO:0000256" key="2">
    <source>
        <dbReference type="ARBA" id="ARBA00022679"/>
    </source>
</evidence>
<dbReference type="AlphaFoldDB" id="A0A9P8L4M4"/>
<evidence type="ECO:0000313" key="4">
    <source>
        <dbReference type="Proteomes" id="UP000698800"/>
    </source>
</evidence>
<organism evidence="3 4">
    <name type="scientific">Glutinoglossum americanum</name>
    <dbReference type="NCBI Taxonomy" id="1670608"/>
    <lineage>
        <taxon>Eukaryota</taxon>
        <taxon>Fungi</taxon>
        <taxon>Dikarya</taxon>
        <taxon>Ascomycota</taxon>
        <taxon>Pezizomycotina</taxon>
        <taxon>Geoglossomycetes</taxon>
        <taxon>Geoglossales</taxon>
        <taxon>Geoglossaceae</taxon>
        <taxon>Glutinoglossum</taxon>
    </lineage>
</organism>
<dbReference type="Gene3D" id="3.30.559.10">
    <property type="entry name" value="Chloramphenicol acetyltransferase-like domain"/>
    <property type="match status" value="1"/>
</dbReference>
<sequence>MAKILVFQGADPTLEDDEDRMSAQLTTAGAKEKPSWDGASIVDFLGSVRRFRYNRLNRTEIQQAFMKAEHLEKRAELRTNGGARNVMELQKRSGLGSTELGSEGIWECRIHAANGQRIGREESAYAATAMVENFSATKPLKIEVRSALPAHEDFGRLKSKKNSSPGAERFLPTFLTRKVGGAAEGLDVVVATRGVSDFVLKVLGPHVVSQAPAANGGMGISQQDIHQKKVWTAEPAKIAAVVMQELPKSPDSTSGRNLLDSLQLRHPDLFSDSPQEADDQAPPTVNGFEIPSFPPIDTSRYQWQQSKTDPQQWQREVCGSEGPVGVDEIQARGEYNLFVGGSASLTMPTGITLNDIEASAKKVLRRFRHQRPEVALNLTRDEKDTCIIQYKPPKDEDEVHAWLQRCVQVEVGSHTNEDLRHALAGKQALDAVTLYVVGHAASISDPLENGFDFLFLLNHLYFDGISVKILAGRFFEQLAEELSCAKADKLETIDWASGVGNLPVPYVNLLAADQKISGPEFDKALKSHVKGLLDTMGNFGLNPSGPGTNSKPRSLFYTFDKDSSKAIISKIKTNLGSDFTVTHLAHAALVLATIEATLPAASIPDGQTFVSVSPINGREYLQEDYAKGRKEYLPMCQTLGIITWDNVKAYAFSEGASEAEKLEKLIAATKVAKEEWVANREKDHILPLSITLLDFVTAALKSQGHVKRSYPEFASDGITERYIARDYPPVFTVNDVKFNLNQYCSSPFIRLSSWRDCVRLSSDYNAYCYREDEMMMFLESVAGLMGLVAKM</sequence>
<name>A0A9P8L4M4_9PEZI</name>
<dbReference type="OrthoDB" id="2548233at2759"/>
<keyword evidence="2" id="KW-0808">Transferase</keyword>
<protein>
    <submittedName>
        <fullName evidence="3">Uncharacterized protein</fullName>
    </submittedName>
</protein>
<accession>A0A9P8L4M4</accession>
<dbReference type="InterPro" id="IPR023213">
    <property type="entry name" value="CAT-like_dom_sf"/>
</dbReference>
<dbReference type="PANTHER" id="PTHR42034:SF1">
    <property type="entry name" value="CONDENSATION DOMAIN-CONTAINING PROTEIN"/>
    <property type="match status" value="1"/>
</dbReference>
<dbReference type="GO" id="GO:0016407">
    <property type="term" value="F:acetyltransferase activity"/>
    <property type="evidence" value="ECO:0007669"/>
    <property type="project" value="InterPro"/>
</dbReference>
<comment type="similarity">
    <text evidence="1">Belongs to the trichothecene O-acetyltransferase family.</text>
</comment>